<accession>A0ABP5FEI5</accession>
<organism evidence="1 2">
    <name type="scientific">Agromyces tropicus</name>
    <dbReference type="NCBI Taxonomy" id="555371"/>
    <lineage>
        <taxon>Bacteria</taxon>
        <taxon>Bacillati</taxon>
        <taxon>Actinomycetota</taxon>
        <taxon>Actinomycetes</taxon>
        <taxon>Micrococcales</taxon>
        <taxon>Microbacteriaceae</taxon>
        <taxon>Agromyces</taxon>
    </lineage>
</organism>
<name>A0ABP5FEI5_9MICO</name>
<reference evidence="2" key="1">
    <citation type="journal article" date="2019" name="Int. J. Syst. Evol. Microbiol.">
        <title>The Global Catalogue of Microorganisms (GCM) 10K type strain sequencing project: providing services to taxonomists for standard genome sequencing and annotation.</title>
        <authorList>
            <consortium name="The Broad Institute Genomics Platform"/>
            <consortium name="The Broad Institute Genome Sequencing Center for Infectious Disease"/>
            <person name="Wu L."/>
            <person name="Ma J."/>
        </authorList>
    </citation>
    <scope>NUCLEOTIDE SEQUENCE [LARGE SCALE GENOMIC DNA]</scope>
    <source>
        <strain evidence="2">JCM 15672</strain>
    </source>
</reference>
<gene>
    <name evidence="1" type="ORF">GCM10009819_03050</name>
</gene>
<keyword evidence="2" id="KW-1185">Reference proteome</keyword>
<proteinExistence type="predicted"/>
<dbReference type="Proteomes" id="UP001501196">
    <property type="component" value="Unassembled WGS sequence"/>
</dbReference>
<protein>
    <recommendedName>
        <fullName evidence="3">DUF222 domain-containing protein</fullName>
    </recommendedName>
</protein>
<comment type="caution">
    <text evidence="1">The sequence shown here is derived from an EMBL/GenBank/DDBJ whole genome shotgun (WGS) entry which is preliminary data.</text>
</comment>
<sequence length="165" mass="17101">MAAPAPDRTAIEALVEASALWILGDSPPSFLVDAAVEATVAGLDAPALHELAGMSDADSPWALREALGRALGELGAAVPDPLDAATVPLALRELAAQFLHERISIRELVDRARSVIDEGTGTPDDARALLATGEALDAERITAHEAQVDALDWAAGLTRTPADGR</sequence>
<dbReference type="RefSeq" id="WP_344368951.1">
    <property type="nucleotide sequence ID" value="NZ_BAAAPW010000001.1"/>
</dbReference>
<evidence type="ECO:0000313" key="1">
    <source>
        <dbReference type="EMBL" id="GAA2023693.1"/>
    </source>
</evidence>
<dbReference type="EMBL" id="BAAAPW010000001">
    <property type="protein sequence ID" value="GAA2023693.1"/>
    <property type="molecule type" value="Genomic_DNA"/>
</dbReference>
<evidence type="ECO:0000313" key="2">
    <source>
        <dbReference type="Proteomes" id="UP001501196"/>
    </source>
</evidence>
<evidence type="ECO:0008006" key="3">
    <source>
        <dbReference type="Google" id="ProtNLM"/>
    </source>
</evidence>